<dbReference type="NCBIfam" id="NF004325">
    <property type="entry name" value="PRK05718.1"/>
    <property type="match status" value="1"/>
</dbReference>
<evidence type="ECO:0000256" key="1">
    <source>
        <dbReference type="ARBA" id="ARBA00004761"/>
    </source>
</evidence>
<evidence type="ECO:0000313" key="7">
    <source>
        <dbReference type="EMBL" id="TDY52715.1"/>
    </source>
</evidence>
<dbReference type="RefSeq" id="WP_133959205.1">
    <property type="nucleotide sequence ID" value="NZ_SORI01000034.1"/>
</dbReference>
<keyword evidence="8" id="KW-1185">Reference proteome</keyword>
<dbReference type="OrthoDB" id="9802667at2"/>
<dbReference type="AlphaFoldDB" id="A0A4R8LXR3"/>
<dbReference type="PANTHER" id="PTHR30246">
    <property type="entry name" value="2-KETO-3-DEOXY-6-PHOSPHOGLUCONATE ALDOLASE"/>
    <property type="match status" value="1"/>
</dbReference>
<dbReference type="CDD" id="cd00452">
    <property type="entry name" value="KDPG_aldolase"/>
    <property type="match status" value="1"/>
</dbReference>
<evidence type="ECO:0000256" key="4">
    <source>
        <dbReference type="ARBA" id="ARBA00023239"/>
    </source>
</evidence>
<keyword evidence="5" id="KW-0119">Carbohydrate metabolism</keyword>
<dbReference type="InterPro" id="IPR000887">
    <property type="entry name" value="Aldlse_KDPG_KHG"/>
</dbReference>
<sequence>MDNNILQRIGELGIVPVVKLDRAEDAVPLGRALLEGDLPIAEVTFRTDAAEESIKALSKELPELLVGAGTVLTKEQVRRAVDAGAKFIVTPGFNPSVVDYCVENHIPITPGINSPSQIEMALERGLKVVKFFPAEQSGGLAMLKAMSAPYGSVKFIPTGGVDTKNMLTYLAFNKILAVGGSWMVKPEMVAAGQFDEIARITREAVYAMHGFELAHLGVNCSDGQEAADGAERIASLFGMAVKDGNSSVFAGKAFEFMKSPYLGEKGHVAISCNDVARALAFLKSKGIGSLPETEKKKDGKTAAIYLDLHVGGFIFHLLQK</sequence>
<dbReference type="SUPFAM" id="SSF51569">
    <property type="entry name" value="Aldolase"/>
    <property type="match status" value="1"/>
</dbReference>
<dbReference type="EMBL" id="SORI01000034">
    <property type="protein sequence ID" value="TDY52715.1"/>
    <property type="molecule type" value="Genomic_DNA"/>
</dbReference>
<comment type="pathway">
    <text evidence="1">Carbohydrate acid metabolism.</text>
</comment>
<evidence type="ECO:0000256" key="2">
    <source>
        <dbReference type="ARBA" id="ARBA00006906"/>
    </source>
</evidence>
<dbReference type="InterPro" id="IPR031338">
    <property type="entry name" value="KDPG/KHG_AS_2"/>
</dbReference>
<organism evidence="7 8">
    <name type="scientific">Aminivibrio pyruvatiphilus</name>
    <dbReference type="NCBI Taxonomy" id="1005740"/>
    <lineage>
        <taxon>Bacteria</taxon>
        <taxon>Thermotogati</taxon>
        <taxon>Synergistota</taxon>
        <taxon>Synergistia</taxon>
        <taxon>Synergistales</taxon>
        <taxon>Aminobacteriaceae</taxon>
        <taxon>Aminivibrio</taxon>
    </lineage>
</organism>
<reference evidence="7 8" key="1">
    <citation type="submission" date="2019-03" db="EMBL/GenBank/DDBJ databases">
        <title>Genomic Encyclopedia of Type Strains, Phase IV (KMG-IV): sequencing the most valuable type-strain genomes for metagenomic binning, comparative biology and taxonomic classification.</title>
        <authorList>
            <person name="Goeker M."/>
        </authorList>
    </citation>
    <scope>NUCLEOTIDE SEQUENCE [LARGE SCALE GENOMIC DNA]</scope>
    <source>
        <strain evidence="7 8">DSM 25964</strain>
    </source>
</reference>
<dbReference type="PROSITE" id="PS51819">
    <property type="entry name" value="VOC"/>
    <property type="match status" value="1"/>
</dbReference>
<dbReference type="PANTHER" id="PTHR30246:SF1">
    <property type="entry name" value="2-DEHYDRO-3-DEOXY-6-PHOSPHOGALACTONATE ALDOLASE-RELATED"/>
    <property type="match status" value="1"/>
</dbReference>
<dbReference type="GO" id="GO:0016829">
    <property type="term" value="F:lyase activity"/>
    <property type="evidence" value="ECO:0007669"/>
    <property type="project" value="UniProtKB-KW"/>
</dbReference>
<evidence type="ECO:0000259" key="6">
    <source>
        <dbReference type="PROSITE" id="PS51819"/>
    </source>
</evidence>
<feature type="domain" description="VOC" evidence="6">
    <location>
        <begin position="212"/>
        <end position="320"/>
    </location>
</feature>
<proteinExistence type="inferred from homology"/>
<dbReference type="Pfam" id="PF01081">
    <property type="entry name" value="Aldolase"/>
    <property type="match status" value="1"/>
</dbReference>
<name>A0A4R8LXR3_9BACT</name>
<dbReference type="NCBIfam" id="TIGR01182">
    <property type="entry name" value="eda"/>
    <property type="match status" value="1"/>
</dbReference>
<protein>
    <submittedName>
        <fullName evidence="7">2-dehydro-3-deoxyphosphogluconate aldolase/(4S)-4-hydroxy-2-oxoglutarate aldolase</fullName>
    </submittedName>
</protein>
<accession>A0A4R8LXR3</accession>
<evidence type="ECO:0000256" key="3">
    <source>
        <dbReference type="ARBA" id="ARBA00011233"/>
    </source>
</evidence>
<dbReference type="Proteomes" id="UP000295066">
    <property type="component" value="Unassembled WGS sequence"/>
</dbReference>
<evidence type="ECO:0000313" key="8">
    <source>
        <dbReference type="Proteomes" id="UP000295066"/>
    </source>
</evidence>
<keyword evidence="4" id="KW-0456">Lyase</keyword>
<evidence type="ECO:0000256" key="5">
    <source>
        <dbReference type="ARBA" id="ARBA00023277"/>
    </source>
</evidence>
<comment type="caution">
    <text evidence="7">The sequence shown here is derived from an EMBL/GenBank/DDBJ whole genome shotgun (WGS) entry which is preliminary data.</text>
</comment>
<comment type="similarity">
    <text evidence="2">Belongs to the KHG/KDPG aldolase family.</text>
</comment>
<dbReference type="InterPro" id="IPR013785">
    <property type="entry name" value="Aldolase_TIM"/>
</dbReference>
<dbReference type="Gene3D" id="3.20.20.70">
    <property type="entry name" value="Aldolase class I"/>
    <property type="match status" value="1"/>
</dbReference>
<dbReference type="InterPro" id="IPR037523">
    <property type="entry name" value="VOC_core"/>
</dbReference>
<gene>
    <name evidence="7" type="ORF">C8D99_13413</name>
</gene>
<dbReference type="PROSITE" id="PS00160">
    <property type="entry name" value="ALDOLASE_KDPG_KHG_2"/>
    <property type="match status" value="1"/>
</dbReference>
<comment type="subunit">
    <text evidence="3">Homotrimer.</text>
</comment>